<feature type="transmembrane region" description="Helical" evidence="8">
    <location>
        <begin position="388"/>
        <end position="411"/>
    </location>
</feature>
<keyword evidence="11" id="KW-1185">Reference proteome</keyword>
<evidence type="ECO:0000256" key="7">
    <source>
        <dbReference type="SAM" id="MobiDB-lite"/>
    </source>
</evidence>
<dbReference type="InterPro" id="IPR011701">
    <property type="entry name" value="MFS"/>
</dbReference>
<dbReference type="Pfam" id="PF07690">
    <property type="entry name" value="MFS_1"/>
    <property type="match status" value="1"/>
</dbReference>
<feature type="transmembrane region" description="Helical" evidence="8">
    <location>
        <begin position="20"/>
        <end position="37"/>
    </location>
</feature>
<dbReference type="CDD" id="cd17318">
    <property type="entry name" value="MFS_SLC17"/>
    <property type="match status" value="1"/>
</dbReference>
<dbReference type="GO" id="GO:0006820">
    <property type="term" value="P:monoatomic anion transport"/>
    <property type="evidence" value="ECO:0007669"/>
    <property type="project" value="TreeGrafter"/>
</dbReference>
<evidence type="ECO:0000256" key="4">
    <source>
        <dbReference type="ARBA" id="ARBA00022847"/>
    </source>
</evidence>
<dbReference type="AlphaFoldDB" id="A0A9N9WM06"/>
<feature type="region of interest" description="Disordered" evidence="7">
    <location>
        <begin position="478"/>
        <end position="511"/>
    </location>
</feature>
<dbReference type="InterPro" id="IPR050382">
    <property type="entry name" value="MFS_Na/Anion_cotransporter"/>
</dbReference>
<evidence type="ECO:0000256" key="3">
    <source>
        <dbReference type="ARBA" id="ARBA00022692"/>
    </source>
</evidence>
<feature type="domain" description="Major facilitator superfamily (MFS) profile" evidence="9">
    <location>
        <begin position="16"/>
        <end position="479"/>
    </location>
</feature>
<dbReference type="PROSITE" id="PS50850">
    <property type="entry name" value="MFS"/>
    <property type="match status" value="1"/>
</dbReference>
<dbReference type="OrthoDB" id="2985014at2759"/>
<evidence type="ECO:0000256" key="6">
    <source>
        <dbReference type="ARBA" id="ARBA00023136"/>
    </source>
</evidence>
<evidence type="ECO:0000256" key="8">
    <source>
        <dbReference type="SAM" id="Phobius"/>
    </source>
</evidence>
<dbReference type="PANTHER" id="PTHR11662:SF457">
    <property type="entry name" value="MAJOR FACILITATOR SUPERFAMILY TRANSPORTER 3"/>
    <property type="match status" value="1"/>
</dbReference>
<accession>A0A9N9WM06</accession>
<dbReference type="EMBL" id="OU895877">
    <property type="protein sequence ID" value="CAG9798000.1"/>
    <property type="molecule type" value="Genomic_DNA"/>
</dbReference>
<feature type="transmembrane region" description="Helical" evidence="8">
    <location>
        <begin position="195"/>
        <end position="215"/>
    </location>
</feature>
<feature type="transmembrane region" description="Helical" evidence="8">
    <location>
        <begin position="452"/>
        <end position="474"/>
    </location>
</feature>
<keyword evidence="5 8" id="KW-1133">Transmembrane helix</keyword>
<keyword evidence="2" id="KW-0813">Transport</keyword>
<feature type="transmembrane region" description="Helical" evidence="8">
    <location>
        <begin position="324"/>
        <end position="342"/>
    </location>
</feature>
<evidence type="ECO:0000259" key="9">
    <source>
        <dbReference type="PROSITE" id="PS50850"/>
    </source>
</evidence>
<protein>
    <recommendedName>
        <fullName evidence="9">Major facilitator superfamily (MFS) profile domain-containing protein</fullName>
    </recommendedName>
</protein>
<feature type="transmembrane region" description="Helical" evidence="8">
    <location>
        <begin position="131"/>
        <end position="155"/>
    </location>
</feature>
<evidence type="ECO:0000256" key="5">
    <source>
        <dbReference type="ARBA" id="ARBA00022989"/>
    </source>
</evidence>
<evidence type="ECO:0000256" key="2">
    <source>
        <dbReference type="ARBA" id="ARBA00022448"/>
    </source>
</evidence>
<feature type="transmembrane region" description="Helical" evidence="8">
    <location>
        <begin position="417"/>
        <end position="440"/>
    </location>
</feature>
<dbReference type="PANTHER" id="PTHR11662">
    <property type="entry name" value="SOLUTE CARRIER FAMILY 17"/>
    <property type="match status" value="1"/>
</dbReference>
<evidence type="ECO:0000313" key="10">
    <source>
        <dbReference type="EMBL" id="CAG9798000.1"/>
    </source>
</evidence>
<feature type="transmembrane region" description="Helical" evidence="8">
    <location>
        <begin position="362"/>
        <end position="381"/>
    </location>
</feature>
<evidence type="ECO:0000256" key="1">
    <source>
        <dbReference type="ARBA" id="ARBA00004141"/>
    </source>
</evidence>
<organism evidence="10 11">
    <name type="scientific">Chironomus riparius</name>
    <dbReference type="NCBI Taxonomy" id="315576"/>
    <lineage>
        <taxon>Eukaryota</taxon>
        <taxon>Metazoa</taxon>
        <taxon>Ecdysozoa</taxon>
        <taxon>Arthropoda</taxon>
        <taxon>Hexapoda</taxon>
        <taxon>Insecta</taxon>
        <taxon>Pterygota</taxon>
        <taxon>Neoptera</taxon>
        <taxon>Endopterygota</taxon>
        <taxon>Diptera</taxon>
        <taxon>Nematocera</taxon>
        <taxon>Chironomoidea</taxon>
        <taxon>Chironomidae</taxon>
        <taxon>Chironominae</taxon>
        <taxon>Chironomus</taxon>
    </lineage>
</organism>
<gene>
    <name evidence="10" type="ORF">CHIRRI_LOCUS985</name>
</gene>
<keyword evidence="4" id="KW-0769">Symport</keyword>
<dbReference type="InterPro" id="IPR036259">
    <property type="entry name" value="MFS_trans_sf"/>
</dbReference>
<reference evidence="10" key="2">
    <citation type="submission" date="2022-10" db="EMBL/GenBank/DDBJ databases">
        <authorList>
            <consortium name="ENA_rothamsted_submissions"/>
            <consortium name="culmorum"/>
            <person name="King R."/>
        </authorList>
    </citation>
    <scope>NUCLEOTIDE SEQUENCE</scope>
</reference>
<dbReference type="GO" id="GO:0016020">
    <property type="term" value="C:membrane"/>
    <property type="evidence" value="ECO:0007669"/>
    <property type="project" value="UniProtKB-SubCell"/>
</dbReference>
<name>A0A9N9WM06_9DIPT</name>
<feature type="transmembrane region" description="Helical" evidence="8">
    <location>
        <begin position="222"/>
        <end position="241"/>
    </location>
</feature>
<keyword evidence="6 8" id="KW-0472">Membrane</keyword>
<dbReference type="SUPFAM" id="SSF103473">
    <property type="entry name" value="MFS general substrate transporter"/>
    <property type="match status" value="1"/>
</dbReference>
<dbReference type="InterPro" id="IPR020846">
    <property type="entry name" value="MFS_dom"/>
</dbReference>
<feature type="compositionally biased region" description="Basic and acidic residues" evidence="7">
    <location>
        <begin position="484"/>
        <end position="511"/>
    </location>
</feature>
<dbReference type="FunFam" id="1.20.1250.20:FF:000003">
    <property type="entry name" value="Solute carrier family 17 member 3"/>
    <property type="match status" value="1"/>
</dbReference>
<reference evidence="10" key="1">
    <citation type="submission" date="2022-01" db="EMBL/GenBank/DDBJ databases">
        <authorList>
            <person name="King R."/>
        </authorList>
    </citation>
    <scope>NUCLEOTIDE SEQUENCE</scope>
</reference>
<comment type="subcellular location">
    <subcellularLocation>
        <location evidence="1">Membrane</location>
        <topology evidence="1">Multi-pass membrane protein</topology>
    </subcellularLocation>
</comment>
<dbReference type="Proteomes" id="UP001153620">
    <property type="component" value="Chromosome 1"/>
</dbReference>
<evidence type="ECO:0000313" key="11">
    <source>
        <dbReference type="Proteomes" id="UP001153620"/>
    </source>
</evidence>
<feature type="transmembrane region" description="Helical" evidence="8">
    <location>
        <begin position="287"/>
        <end position="312"/>
    </location>
</feature>
<dbReference type="Gene3D" id="1.20.1250.20">
    <property type="entry name" value="MFS general substrate transporter like domains"/>
    <property type="match status" value="2"/>
</dbReference>
<keyword evidence="3 8" id="KW-0812">Transmembrane</keyword>
<sequence>MAGGGEVPARGNIIPLIPARYVLSVLSSIGMAIIYGLKVNLSVAMVAMVNQTAIKATGGGDPHGPSVTLSNYTNPEECEAEPLKHGATGDQDGPFLWDAGSQGIILSCYFWGYFVSQIPGAKVAELFSAKWVMWFAVAINVVCTLLTPAAAYLGVWPVVIMRVLEGIGGGVTFPAEHTLIAAWAPPQERSTISSIIYAGTALGTVISMLMAGMLAEFFGWSSIFYVMGGLSCIWLVLWIIFIQDSPNKQGLIDQAERDYINTSLGSSSGHHVARKTPWKQIFTSGPFYGILVAHFCNNVGWYMLLIELPIYMNGVLKFAIKENAIYTATPFLTLWFFSIFISKTLDGLRAKGAISTTTARKIATMFASIIPMCCLLALCFIGCNKMAAVVIAGIGVTSIGAMFSGFLSNHIDIAPNFAGILMAVTNTMATIPGITVPLFVGQLTKKDPTIASWRIIFGITIALYVVEIFTYLALGSGEEQPWNKSEDEKSGPEMTPLKDKAQSDYKTKEDA</sequence>
<dbReference type="GO" id="GO:0015293">
    <property type="term" value="F:symporter activity"/>
    <property type="evidence" value="ECO:0007669"/>
    <property type="project" value="UniProtKB-KW"/>
</dbReference>
<proteinExistence type="predicted"/>